<accession>A0ABW1V3D0</accession>
<dbReference type="InterPro" id="IPR012340">
    <property type="entry name" value="NA-bd_OB-fold"/>
</dbReference>
<dbReference type="Proteomes" id="UP001596233">
    <property type="component" value="Unassembled WGS sequence"/>
</dbReference>
<dbReference type="Pfam" id="PF11518">
    <property type="entry name" value="DUF3221"/>
    <property type="match status" value="1"/>
</dbReference>
<name>A0ABW1V3D0_9BACL</name>
<keyword evidence="2" id="KW-1185">Reference proteome</keyword>
<proteinExistence type="predicted"/>
<organism evidence="1 2">
    <name type="scientific">Paenibacillus septentrionalis</name>
    <dbReference type="NCBI Taxonomy" id="429342"/>
    <lineage>
        <taxon>Bacteria</taxon>
        <taxon>Bacillati</taxon>
        <taxon>Bacillota</taxon>
        <taxon>Bacilli</taxon>
        <taxon>Bacillales</taxon>
        <taxon>Paenibacillaceae</taxon>
        <taxon>Paenibacillus</taxon>
    </lineage>
</organism>
<sequence>MKHRMNIVIVFTLMVAVLTGCGGSAPPDGEGYVLEKTSTGVLIIDRRIVDAKWNEIIDDYDGDAIVLRTNKIGLKQGQKVRYWLDGGVNTSYPAQAFAKKIQIINEQ</sequence>
<gene>
    <name evidence="1" type="ORF">ACFP56_10220</name>
</gene>
<dbReference type="EMBL" id="JBHSTE010000003">
    <property type="protein sequence ID" value="MFC6332998.1"/>
    <property type="molecule type" value="Genomic_DNA"/>
</dbReference>
<dbReference type="Gene3D" id="2.40.50.140">
    <property type="entry name" value="Nucleic acid-binding proteins"/>
    <property type="match status" value="1"/>
</dbReference>
<reference evidence="2" key="1">
    <citation type="journal article" date="2019" name="Int. J. Syst. Evol. Microbiol.">
        <title>The Global Catalogue of Microorganisms (GCM) 10K type strain sequencing project: providing services to taxonomists for standard genome sequencing and annotation.</title>
        <authorList>
            <consortium name="The Broad Institute Genomics Platform"/>
            <consortium name="The Broad Institute Genome Sequencing Center for Infectious Disease"/>
            <person name="Wu L."/>
            <person name="Ma J."/>
        </authorList>
    </citation>
    <scope>NUCLEOTIDE SEQUENCE [LARGE SCALE GENOMIC DNA]</scope>
    <source>
        <strain evidence="2">PCU 280</strain>
    </source>
</reference>
<evidence type="ECO:0000313" key="2">
    <source>
        <dbReference type="Proteomes" id="UP001596233"/>
    </source>
</evidence>
<dbReference type="RefSeq" id="WP_379234002.1">
    <property type="nucleotide sequence ID" value="NZ_JBHSTE010000003.1"/>
</dbReference>
<dbReference type="InterPro" id="IPR021598">
    <property type="entry name" value="DUF3221"/>
</dbReference>
<evidence type="ECO:0000313" key="1">
    <source>
        <dbReference type="EMBL" id="MFC6332998.1"/>
    </source>
</evidence>
<protein>
    <submittedName>
        <fullName evidence="1">DUF3221 domain-containing protein</fullName>
    </submittedName>
</protein>
<comment type="caution">
    <text evidence="1">The sequence shown here is derived from an EMBL/GenBank/DDBJ whole genome shotgun (WGS) entry which is preliminary data.</text>
</comment>
<dbReference type="PROSITE" id="PS51257">
    <property type="entry name" value="PROKAR_LIPOPROTEIN"/>
    <property type="match status" value="1"/>
</dbReference>